<feature type="domain" description="Chemokine interleukin-8-like" evidence="5">
    <location>
        <begin position="1"/>
        <end position="58"/>
    </location>
</feature>
<gene>
    <name evidence="6" type="primary">Ccl3</name>
    <name evidence="6" type="ORF">PIACAY_R11148</name>
</gene>
<dbReference type="GO" id="GO:0061844">
    <property type="term" value="P:antimicrobial humoral immune response mediated by antimicrobial peptide"/>
    <property type="evidence" value="ECO:0007669"/>
    <property type="project" value="TreeGrafter"/>
</dbReference>
<evidence type="ECO:0000256" key="1">
    <source>
        <dbReference type="ARBA" id="ARBA00010868"/>
    </source>
</evidence>
<evidence type="ECO:0000256" key="3">
    <source>
        <dbReference type="ARBA" id="ARBA00022514"/>
    </source>
</evidence>
<sequence length="61" mass="6735">VPCCFSYSQVPLPRRIIATAYITSSSCSLPAVVLVTKKNRLVCADPQAAWVQAHLKDFQKN</sequence>
<feature type="non-terminal residue" evidence="6">
    <location>
        <position position="1"/>
    </location>
</feature>
<dbReference type="Gene3D" id="2.40.50.40">
    <property type="match status" value="1"/>
</dbReference>
<dbReference type="GO" id="GO:0005615">
    <property type="term" value="C:extracellular space"/>
    <property type="evidence" value="ECO:0007669"/>
    <property type="project" value="UniProtKB-KW"/>
</dbReference>
<proteinExistence type="inferred from homology"/>
<dbReference type="OrthoDB" id="8934837at2759"/>
<dbReference type="Pfam" id="PF00048">
    <property type="entry name" value="IL8"/>
    <property type="match status" value="1"/>
</dbReference>
<dbReference type="Proteomes" id="UP000653271">
    <property type="component" value="Unassembled WGS sequence"/>
</dbReference>
<dbReference type="GO" id="GO:0008009">
    <property type="term" value="F:chemokine activity"/>
    <property type="evidence" value="ECO:0007669"/>
    <property type="project" value="InterPro"/>
</dbReference>
<dbReference type="SUPFAM" id="SSF54117">
    <property type="entry name" value="Interleukin 8-like chemokines"/>
    <property type="match status" value="1"/>
</dbReference>
<dbReference type="GO" id="GO:0006954">
    <property type="term" value="P:inflammatory response"/>
    <property type="evidence" value="ECO:0007669"/>
    <property type="project" value="TreeGrafter"/>
</dbReference>
<dbReference type="GO" id="GO:0048020">
    <property type="term" value="F:CCR chemokine receptor binding"/>
    <property type="evidence" value="ECO:0007669"/>
    <property type="project" value="TreeGrafter"/>
</dbReference>
<comment type="similarity">
    <text evidence="1">Belongs to the intercrine beta (chemokine CC) family.</text>
</comment>
<dbReference type="EMBL" id="WAAB01000122">
    <property type="protein sequence ID" value="NWH69341.1"/>
    <property type="molecule type" value="Genomic_DNA"/>
</dbReference>
<dbReference type="GO" id="GO:0048245">
    <property type="term" value="P:eosinophil chemotaxis"/>
    <property type="evidence" value="ECO:0007669"/>
    <property type="project" value="TreeGrafter"/>
</dbReference>
<dbReference type="SMART" id="SM00199">
    <property type="entry name" value="SCY"/>
    <property type="match status" value="1"/>
</dbReference>
<dbReference type="InterPro" id="IPR036048">
    <property type="entry name" value="Interleukin_8-like_sf"/>
</dbReference>
<accession>A0A850WN47</accession>
<keyword evidence="2" id="KW-0145">Chemotaxis</keyword>
<dbReference type="InterPro" id="IPR039809">
    <property type="entry name" value="Chemokine_b/g/d"/>
</dbReference>
<dbReference type="InterPro" id="IPR001811">
    <property type="entry name" value="Chemokine_IL8-like_dom"/>
</dbReference>
<evidence type="ECO:0000313" key="7">
    <source>
        <dbReference type="Proteomes" id="UP000653271"/>
    </source>
</evidence>
<name>A0A850WN47_PIACA</name>
<dbReference type="AlphaFoldDB" id="A0A850WN47"/>
<reference evidence="6" key="1">
    <citation type="submission" date="2019-09" db="EMBL/GenBank/DDBJ databases">
        <title>Bird 10,000 Genomes (B10K) Project - Family phase.</title>
        <authorList>
            <person name="Zhang G."/>
        </authorList>
    </citation>
    <scope>NUCLEOTIDE SEQUENCE</scope>
    <source>
        <strain evidence="6">B10K-DU-008-47</strain>
        <tissue evidence="6">Mixed tissue sample</tissue>
    </source>
</reference>
<evidence type="ECO:0000256" key="4">
    <source>
        <dbReference type="ARBA" id="ARBA00022729"/>
    </source>
</evidence>
<feature type="non-terminal residue" evidence="6">
    <location>
        <position position="61"/>
    </location>
</feature>
<dbReference type="PANTHER" id="PTHR12015:SF103">
    <property type="entry name" value="C-C MOTIF CHEMOKINE 4-RELATED"/>
    <property type="match status" value="1"/>
</dbReference>
<evidence type="ECO:0000313" key="6">
    <source>
        <dbReference type="EMBL" id="NWH69341.1"/>
    </source>
</evidence>
<dbReference type="FunFam" id="2.40.50.40:FF:000002">
    <property type="entry name" value="C-C motif chemokine"/>
    <property type="match status" value="1"/>
</dbReference>
<dbReference type="PANTHER" id="PTHR12015">
    <property type="entry name" value="SMALL INDUCIBLE CYTOKINE A"/>
    <property type="match status" value="1"/>
</dbReference>
<dbReference type="GO" id="GO:0030335">
    <property type="term" value="P:positive regulation of cell migration"/>
    <property type="evidence" value="ECO:0007669"/>
    <property type="project" value="TreeGrafter"/>
</dbReference>
<dbReference type="GO" id="GO:0070098">
    <property type="term" value="P:chemokine-mediated signaling pathway"/>
    <property type="evidence" value="ECO:0007669"/>
    <property type="project" value="TreeGrafter"/>
</dbReference>
<protein>
    <submittedName>
        <fullName evidence="6">CCL3 protein</fullName>
    </submittedName>
</protein>
<comment type="caution">
    <text evidence="6">The sequence shown here is derived from an EMBL/GenBank/DDBJ whole genome shotgun (WGS) entry which is preliminary data.</text>
</comment>
<keyword evidence="7" id="KW-1185">Reference proteome</keyword>
<evidence type="ECO:0000256" key="2">
    <source>
        <dbReference type="ARBA" id="ARBA00022500"/>
    </source>
</evidence>
<keyword evidence="3" id="KW-0202">Cytokine</keyword>
<evidence type="ECO:0000259" key="5">
    <source>
        <dbReference type="SMART" id="SM00199"/>
    </source>
</evidence>
<keyword evidence="4" id="KW-0732">Signal</keyword>
<dbReference type="CDD" id="cd00272">
    <property type="entry name" value="Chemokine_CC"/>
    <property type="match status" value="1"/>
</dbReference>
<organism evidence="6 7">
    <name type="scientific">Piaya cayana</name>
    <name type="common">Common squirrel cuckoo</name>
    <dbReference type="NCBI Taxonomy" id="33601"/>
    <lineage>
        <taxon>Eukaryota</taxon>
        <taxon>Metazoa</taxon>
        <taxon>Chordata</taxon>
        <taxon>Craniata</taxon>
        <taxon>Vertebrata</taxon>
        <taxon>Euteleostomi</taxon>
        <taxon>Archelosauria</taxon>
        <taxon>Archosauria</taxon>
        <taxon>Dinosauria</taxon>
        <taxon>Saurischia</taxon>
        <taxon>Theropoda</taxon>
        <taxon>Coelurosauria</taxon>
        <taxon>Aves</taxon>
        <taxon>Neognathae</taxon>
        <taxon>Neoaves</taxon>
        <taxon>Otidimorphae</taxon>
        <taxon>Cuculiformes</taxon>
        <taxon>Coccyzidae</taxon>
        <taxon>Piaya</taxon>
    </lineage>
</organism>